<dbReference type="AlphaFoldDB" id="A0A420S0K7"/>
<dbReference type="Pfam" id="PF00816">
    <property type="entry name" value="Histone_HNS"/>
    <property type="match status" value="2"/>
</dbReference>
<evidence type="ECO:0000313" key="5">
    <source>
        <dbReference type="EMBL" id="RKL22789.1"/>
    </source>
</evidence>
<keyword evidence="2" id="KW-0963">Cytoplasm</keyword>
<organism evidence="5 6">
    <name type="scientific">Gibberella intermedia</name>
    <name type="common">Bulb rot disease fungus</name>
    <name type="synonym">Fusarium proliferatum</name>
    <dbReference type="NCBI Taxonomy" id="948311"/>
    <lineage>
        <taxon>Eukaryota</taxon>
        <taxon>Fungi</taxon>
        <taxon>Dikarya</taxon>
        <taxon>Ascomycota</taxon>
        <taxon>Pezizomycotina</taxon>
        <taxon>Sordariomycetes</taxon>
        <taxon>Hypocreomycetidae</taxon>
        <taxon>Hypocreales</taxon>
        <taxon>Nectriaceae</taxon>
        <taxon>Fusarium</taxon>
        <taxon>Fusarium fujikuroi species complex</taxon>
    </lineage>
</organism>
<dbReference type="GO" id="GO:0003677">
    <property type="term" value="F:DNA binding"/>
    <property type="evidence" value="ECO:0007669"/>
    <property type="project" value="UniProtKB-KW"/>
</dbReference>
<dbReference type="Gene3D" id="4.10.430.30">
    <property type="match status" value="2"/>
</dbReference>
<protein>
    <recommendedName>
        <fullName evidence="4">DNA-binding protein H-NS-like C-terminal domain-containing protein</fullName>
    </recommendedName>
</protein>
<dbReference type="EMBL" id="MRDB01000114">
    <property type="protein sequence ID" value="RKL22789.1"/>
    <property type="molecule type" value="Genomic_DNA"/>
</dbReference>
<dbReference type="PANTHER" id="PTHR38097">
    <property type="match status" value="1"/>
</dbReference>
<dbReference type="PANTHER" id="PTHR38097:SF2">
    <property type="entry name" value="DNA-BINDING PROTEIN STPA"/>
    <property type="match status" value="1"/>
</dbReference>
<dbReference type="SMART" id="SM00528">
    <property type="entry name" value="HNS"/>
    <property type="match status" value="2"/>
</dbReference>
<dbReference type="Proteomes" id="UP000283569">
    <property type="component" value="Unassembled WGS sequence"/>
</dbReference>
<evidence type="ECO:0000313" key="6">
    <source>
        <dbReference type="Proteomes" id="UP000283569"/>
    </source>
</evidence>
<reference evidence="5 6" key="1">
    <citation type="journal article" date="2018" name="Sci. Rep.">
        <title>Characterisation of pathogen-specific regions and novel effector candidates in Fusarium oxysporum f. sp. cepae.</title>
        <authorList>
            <person name="Armitage A.D."/>
            <person name="Taylor A."/>
            <person name="Sobczyk M.K."/>
            <person name="Baxter L."/>
            <person name="Greenfield B.P."/>
            <person name="Bates H.J."/>
            <person name="Wilson F."/>
            <person name="Jackson A.C."/>
            <person name="Ott S."/>
            <person name="Harrison R.J."/>
            <person name="Clarkson J.P."/>
        </authorList>
    </citation>
    <scope>NUCLEOTIDE SEQUENCE [LARGE SCALE GENOMIC DNA]</scope>
    <source>
        <strain evidence="5 6">Fp_A8</strain>
    </source>
</reference>
<feature type="domain" description="DNA-binding protein H-NS-like C-terminal" evidence="4">
    <location>
        <begin position="55"/>
        <end position="96"/>
    </location>
</feature>
<keyword evidence="3" id="KW-0238">DNA-binding</keyword>
<dbReference type="GO" id="GO:0005737">
    <property type="term" value="C:cytoplasm"/>
    <property type="evidence" value="ECO:0007669"/>
    <property type="project" value="UniProtKB-SubCell"/>
</dbReference>
<sequence length="191" mass="21419">MTPDYKTLLQQKAELEARIAEILKVEKADVIAKVRALVADYNLTADDVFGSGKRKSPVGAGVAKYRDPATGATWTGRGKPPNWIKDALPRCGTLQIFGRSTEDMSSKYKALMRERAALDAKIAEYYGARKLDAIDDARKLVKDHDLKPDDLFVPDKPANVRYRNPKTGETWTGRGRAPRWIEGQDRKPFEI</sequence>
<evidence type="ECO:0000259" key="4">
    <source>
        <dbReference type="SMART" id="SM00528"/>
    </source>
</evidence>
<feature type="domain" description="DNA-binding protein H-NS-like C-terminal" evidence="4">
    <location>
        <begin position="152"/>
        <end position="191"/>
    </location>
</feature>
<name>A0A420S0K7_GIBIN</name>
<dbReference type="InterPro" id="IPR027444">
    <property type="entry name" value="H-NS_C_dom"/>
</dbReference>
<proteinExistence type="predicted"/>
<gene>
    <name evidence="5" type="ORF">BFJ72_g14594</name>
</gene>
<evidence type="ECO:0000256" key="1">
    <source>
        <dbReference type="ARBA" id="ARBA00004496"/>
    </source>
</evidence>
<comment type="caution">
    <text evidence="5">The sequence shown here is derived from an EMBL/GenBank/DDBJ whole genome shotgun (WGS) entry which is preliminary data.</text>
</comment>
<comment type="subcellular location">
    <subcellularLocation>
        <location evidence="1">Cytoplasm</location>
    </subcellularLocation>
</comment>
<accession>A0A420S0K7</accession>
<dbReference type="SUPFAM" id="SSF81273">
    <property type="entry name" value="H-NS histone-like proteins"/>
    <property type="match status" value="2"/>
</dbReference>
<evidence type="ECO:0000256" key="2">
    <source>
        <dbReference type="ARBA" id="ARBA00022490"/>
    </source>
</evidence>
<evidence type="ECO:0000256" key="3">
    <source>
        <dbReference type="ARBA" id="ARBA00023125"/>
    </source>
</evidence>